<proteinExistence type="predicted"/>
<dbReference type="EMBL" id="AQHR01000035">
    <property type="protein sequence ID" value="EON78432.1"/>
    <property type="molecule type" value="Genomic_DNA"/>
</dbReference>
<gene>
    <name evidence="2" type="ORF">ADIS_1043</name>
</gene>
<protein>
    <recommendedName>
        <fullName evidence="4">DUF4369 domain-containing protein</fullName>
    </recommendedName>
</protein>
<sequence length="199" mass="23002">MWKTLKPLFFTLFVLGNLPATVAQDLHLYDVTVAGFTIGEMEARKMDTEDTTTFRLTSKASFWLFGQINVDYLTEVVYVGDQLVSSSVTSSTNRGDFSSRVWLEEGVYQVDANSYNYEHRGRILEDITYSAVRLFFEEPVETDRMLAENYGVFGKVFQLKEGNYESLANGDKNRYEYQEGRLQRAVMQSPIKNYVIKRR</sequence>
<dbReference type="Proteomes" id="UP000013909">
    <property type="component" value="Unassembled WGS sequence"/>
</dbReference>
<feature type="chain" id="PRO_5004451837" description="DUF4369 domain-containing protein" evidence="1">
    <location>
        <begin position="24"/>
        <end position="199"/>
    </location>
</feature>
<feature type="signal peptide" evidence="1">
    <location>
        <begin position="1"/>
        <end position="23"/>
    </location>
</feature>
<organism evidence="2 3">
    <name type="scientific">Lunatimonas lonarensis</name>
    <dbReference type="NCBI Taxonomy" id="1232681"/>
    <lineage>
        <taxon>Bacteria</taxon>
        <taxon>Pseudomonadati</taxon>
        <taxon>Bacteroidota</taxon>
        <taxon>Cytophagia</taxon>
        <taxon>Cytophagales</taxon>
        <taxon>Cyclobacteriaceae</taxon>
    </lineage>
</organism>
<accession>R7ZWH4</accession>
<reference evidence="2 3" key="1">
    <citation type="submission" date="2013-02" db="EMBL/GenBank/DDBJ databases">
        <title>A novel strain isolated from Lonar lake, Maharashtra, India.</title>
        <authorList>
            <person name="Singh A."/>
        </authorList>
    </citation>
    <scope>NUCLEOTIDE SEQUENCE [LARGE SCALE GENOMIC DNA]</scope>
    <source>
        <strain evidence="2 3">AK24</strain>
    </source>
</reference>
<dbReference type="Pfam" id="PF19630">
    <property type="entry name" value="DUF6134"/>
    <property type="match status" value="1"/>
</dbReference>
<dbReference type="STRING" id="1232681.ADIS_1043"/>
<dbReference type="RefSeq" id="WP_010853190.1">
    <property type="nucleotide sequence ID" value="NZ_AQHR01000035.1"/>
</dbReference>
<dbReference type="InterPro" id="IPR045767">
    <property type="entry name" value="DUF6134"/>
</dbReference>
<keyword evidence="3" id="KW-1185">Reference proteome</keyword>
<evidence type="ECO:0000313" key="2">
    <source>
        <dbReference type="EMBL" id="EON78432.1"/>
    </source>
</evidence>
<name>R7ZWH4_9BACT</name>
<comment type="caution">
    <text evidence="2">The sequence shown here is derived from an EMBL/GenBank/DDBJ whole genome shotgun (WGS) entry which is preliminary data.</text>
</comment>
<keyword evidence="1" id="KW-0732">Signal</keyword>
<evidence type="ECO:0008006" key="4">
    <source>
        <dbReference type="Google" id="ProtNLM"/>
    </source>
</evidence>
<evidence type="ECO:0000256" key="1">
    <source>
        <dbReference type="SAM" id="SignalP"/>
    </source>
</evidence>
<dbReference type="AlphaFoldDB" id="R7ZWH4"/>
<dbReference type="OrthoDB" id="949196at2"/>
<evidence type="ECO:0000313" key="3">
    <source>
        <dbReference type="Proteomes" id="UP000013909"/>
    </source>
</evidence>